<dbReference type="EMBL" id="SLWB01000001">
    <property type="protein sequence ID" value="TCN72996.1"/>
    <property type="molecule type" value="Genomic_DNA"/>
</dbReference>
<evidence type="ECO:0000256" key="3">
    <source>
        <dbReference type="ARBA" id="ARBA00022490"/>
    </source>
</evidence>
<dbReference type="Gene3D" id="3.40.50.150">
    <property type="entry name" value="Vaccinia Virus protein VP39"/>
    <property type="match status" value="1"/>
</dbReference>
<accession>A0A4R2EWC4</accession>
<dbReference type="EC" id="2.1.1.77" evidence="7"/>
<comment type="caution">
    <text evidence="8">The sequence shown here is derived from an EMBL/GenBank/DDBJ whole genome shotgun (WGS) entry which is preliminary data.</text>
</comment>
<dbReference type="InterPro" id="IPR029063">
    <property type="entry name" value="SAM-dependent_MTases_sf"/>
</dbReference>
<dbReference type="SUPFAM" id="SSF53335">
    <property type="entry name" value="S-adenosyl-L-methionine-dependent methyltransferases"/>
    <property type="match status" value="1"/>
</dbReference>
<dbReference type="GO" id="GO:0005737">
    <property type="term" value="C:cytoplasm"/>
    <property type="evidence" value="ECO:0007669"/>
    <property type="project" value="UniProtKB-SubCell"/>
</dbReference>
<dbReference type="NCBIfam" id="TIGR00080">
    <property type="entry name" value="pimt"/>
    <property type="match status" value="1"/>
</dbReference>
<evidence type="ECO:0000256" key="5">
    <source>
        <dbReference type="ARBA" id="ARBA00022679"/>
    </source>
</evidence>
<evidence type="ECO:0000256" key="2">
    <source>
        <dbReference type="ARBA" id="ARBA00005369"/>
    </source>
</evidence>
<dbReference type="GO" id="GO:0004719">
    <property type="term" value="F:protein-L-isoaspartate (D-aspartate) O-methyltransferase activity"/>
    <property type="evidence" value="ECO:0007669"/>
    <property type="project" value="UniProtKB-UniRule"/>
</dbReference>
<dbReference type="HAMAP" id="MF_00090">
    <property type="entry name" value="PIMT"/>
    <property type="match status" value="1"/>
</dbReference>
<feature type="active site" evidence="7">
    <location>
        <position position="69"/>
    </location>
</feature>
<evidence type="ECO:0000256" key="6">
    <source>
        <dbReference type="ARBA" id="ARBA00022691"/>
    </source>
</evidence>
<dbReference type="NCBIfam" id="NF001453">
    <property type="entry name" value="PRK00312.1"/>
    <property type="match status" value="1"/>
</dbReference>
<dbReference type="Pfam" id="PF01135">
    <property type="entry name" value="PCMT"/>
    <property type="match status" value="1"/>
</dbReference>
<dbReference type="AlphaFoldDB" id="A0A4R2EWC4"/>
<comment type="subcellular location">
    <subcellularLocation>
        <location evidence="1 7">Cytoplasm</location>
    </subcellularLocation>
</comment>
<sequence length="220" mass="24825">MGITIFEDSYRHKGLRRKLIEELRRKGIRDERVLNAFDKVPRHLFMDSSFVEFAYQDKAFPIAAGQTISQPYTVAFMTELLNIKPLDKVFEVGTGSGYQTAILSELGAKVYTIERQKDLFQSCQHLLKMLGYNPLYFFGDGYLGKPSYAPYDKIIVTAGAPEIPKDLIAQLAIGGRMVIPIGTSDLQVMTTLDRISPTQVDIHEHGNFVFVPMLKGTNNR</sequence>
<evidence type="ECO:0000313" key="9">
    <source>
        <dbReference type="Proteomes" id="UP000294830"/>
    </source>
</evidence>
<dbReference type="PANTHER" id="PTHR11579">
    <property type="entry name" value="PROTEIN-L-ISOASPARTATE O-METHYLTRANSFERASE"/>
    <property type="match status" value="1"/>
</dbReference>
<evidence type="ECO:0000313" key="8">
    <source>
        <dbReference type="EMBL" id="TCN72996.1"/>
    </source>
</evidence>
<keyword evidence="6 7" id="KW-0949">S-adenosyl-L-methionine</keyword>
<comment type="catalytic activity">
    <reaction evidence="7">
        <text>[protein]-L-isoaspartate + S-adenosyl-L-methionine = [protein]-L-isoaspartate alpha-methyl ester + S-adenosyl-L-homocysteine</text>
        <dbReference type="Rhea" id="RHEA:12705"/>
        <dbReference type="Rhea" id="RHEA-COMP:12143"/>
        <dbReference type="Rhea" id="RHEA-COMP:12144"/>
        <dbReference type="ChEBI" id="CHEBI:57856"/>
        <dbReference type="ChEBI" id="CHEBI:59789"/>
        <dbReference type="ChEBI" id="CHEBI:90596"/>
        <dbReference type="ChEBI" id="CHEBI:90598"/>
        <dbReference type="EC" id="2.1.1.77"/>
    </reaction>
</comment>
<name>A0A4R2EWC4_9BACT</name>
<dbReference type="FunFam" id="3.40.50.150:FF:000010">
    <property type="entry name" value="Protein-L-isoaspartate O-methyltransferase"/>
    <property type="match status" value="1"/>
</dbReference>
<evidence type="ECO:0000256" key="4">
    <source>
        <dbReference type="ARBA" id="ARBA00022603"/>
    </source>
</evidence>
<dbReference type="PANTHER" id="PTHR11579:SF0">
    <property type="entry name" value="PROTEIN-L-ISOASPARTATE(D-ASPARTATE) O-METHYLTRANSFERASE"/>
    <property type="match status" value="1"/>
</dbReference>
<proteinExistence type="inferred from homology"/>
<dbReference type="Proteomes" id="UP000294830">
    <property type="component" value="Unassembled WGS sequence"/>
</dbReference>
<dbReference type="GO" id="GO:0030091">
    <property type="term" value="P:protein repair"/>
    <property type="evidence" value="ECO:0007669"/>
    <property type="project" value="UniProtKB-UniRule"/>
</dbReference>
<dbReference type="OrthoDB" id="9810066at2"/>
<evidence type="ECO:0000256" key="1">
    <source>
        <dbReference type="ARBA" id="ARBA00004496"/>
    </source>
</evidence>
<gene>
    <name evidence="7" type="primary">pcm</name>
    <name evidence="8" type="ORF">CLV25_101214</name>
</gene>
<keyword evidence="3 7" id="KW-0963">Cytoplasm</keyword>
<comment type="similarity">
    <text evidence="2 7">Belongs to the methyltransferase superfamily. L-isoaspartyl/D-aspartyl protein methyltransferase family.</text>
</comment>
<keyword evidence="5 7" id="KW-0808">Transferase</keyword>
<reference evidence="8 9" key="1">
    <citation type="submission" date="2019-03" db="EMBL/GenBank/DDBJ databases">
        <title>Genomic Encyclopedia of Archaeal and Bacterial Type Strains, Phase II (KMG-II): from individual species to whole genera.</title>
        <authorList>
            <person name="Goeker M."/>
        </authorList>
    </citation>
    <scope>NUCLEOTIDE SEQUENCE [LARGE SCALE GENOMIC DNA]</scope>
    <source>
        <strain evidence="8 9">RL-C</strain>
    </source>
</reference>
<keyword evidence="4 7" id="KW-0489">Methyltransferase</keyword>
<keyword evidence="9" id="KW-1185">Reference proteome</keyword>
<dbReference type="GO" id="GO:0032259">
    <property type="term" value="P:methylation"/>
    <property type="evidence" value="ECO:0007669"/>
    <property type="project" value="UniProtKB-KW"/>
</dbReference>
<evidence type="ECO:0000256" key="7">
    <source>
        <dbReference type="HAMAP-Rule" id="MF_00090"/>
    </source>
</evidence>
<comment type="function">
    <text evidence="7">Catalyzes the methyl esterification of L-isoaspartyl residues in peptides and proteins that result from spontaneous decomposition of normal L-aspartyl and L-asparaginyl residues. It plays a role in the repair and/or degradation of damaged proteins.</text>
</comment>
<dbReference type="RefSeq" id="WP_131837781.1">
    <property type="nucleotide sequence ID" value="NZ_SLWB01000001.1"/>
</dbReference>
<protein>
    <recommendedName>
        <fullName evidence="7">Protein-L-isoaspartate O-methyltransferase</fullName>
        <ecNumber evidence="7">2.1.1.77</ecNumber>
    </recommendedName>
    <alternativeName>
        <fullName evidence="7">L-isoaspartyl protein carboxyl methyltransferase</fullName>
    </alternativeName>
    <alternativeName>
        <fullName evidence="7">Protein L-isoaspartyl methyltransferase</fullName>
    </alternativeName>
    <alternativeName>
        <fullName evidence="7">Protein-beta-aspartate methyltransferase</fullName>
        <shortName evidence="7">PIMT</shortName>
    </alternativeName>
</protein>
<dbReference type="InterPro" id="IPR000682">
    <property type="entry name" value="PCMT"/>
</dbReference>
<organism evidence="8 9">
    <name type="scientific">Acetobacteroides hydrogenigenes</name>
    <dbReference type="NCBI Taxonomy" id="979970"/>
    <lineage>
        <taxon>Bacteria</taxon>
        <taxon>Pseudomonadati</taxon>
        <taxon>Bacteroidota</taxon>
        <taxon>Bacteroidia</taxon>
        <taxon>Bacteroidales</taxon>
        <taxon>Rikenellaceae</taxon>
        <taxon>Acetobacteroides</taxon>
    </lineage>
</organism>